<evidence type="ECO:0000313" key="2">
    <source>
        <dbReference type="Proteomes" id="UP001562457"/>
    </source>
</evidence>
<protein>
    <submittedName>
        <fullName evidence="1">Uncharacterized protein</fullName>
    </submittedName>
</protein>
<sequence length="94" mass="10483">MPKNAIIAPIIRLFLNLSLKKKIPIGMRIKHTREANRFTFATLVCLSAMLKNNKSKAKNVPATIIYAISLKGILKTFLRVFAISQKIGNASAMR</sequence>
<proteinExistence type="predicted"/>
<name>A0ABQ0D3B8_9HELI</name>
<reference evidence="1 2" key="1">
    <citation type="submission" date="2024-06" db="EMBL/GenBank/DDBJ databases">
        <title>Draft genome sequence of Helicobacter trogontum NHP16-4001.</title>
        <authorList>
            <person name="Rimbara E."/>
            <person name="Suzuki M."/>
        </authorList>
    </citation>
    <scope>NUCLEOTIDE SEQUENCE [LARGE SCALE GENOMIC DNA]</scope>
    <source>
        <strain evidence="1 2">NHP16-4001</strain>
    </source>
</reference>
<evidence type="ECO:0000313" key="1">
    <source>
        <dbReference type="EMBL" id="GAB0172720.1"/>
    </source>
</evidence>
<gene>
    <name evidence="1" type="ORF">NHP164001_07340</name>
</gene>
<dbReference type="Proteomes" id="UP001562457">
    <property type="component" value="Unassembled WGS sequence"/>
</dbReference>
<keyword evidence="2" id="KW-1185">Reference proteome</keyword>
<accession>A0ABQ0D3B8</accession>
<organism evidence="1 2">
    <name type="scientific">Helicobacter trogontum</name>
    <dbReference type="NCBI Taxonomy" id="50960"/>
    <lineage>
        <taxon>Bacteria</taxon>
        <taxon>Pseudomonadati</taxon>
        <taxon>Campylobacterota</taxon>
        <taxon>Epsilonproteobacteria</taxon>
        <taxon>Campylobacterales</taxon>
        <taxon>Helicobacteraceae</taxon>
        <taxon>Helicobacter</taxon>
    </lineage>
</organism>
<dbReference type="EMBL" id="BAAFHN010000012">
    <property type="protein sequence ID" value="GAB0172720.1"/>
    <property type="molecule type" value="Genomic_DNA"/>
</dbReference>
<comment type="caution">
    <text evidence="1">The sequence shown here is derived from an EMBL/GenBank/DDBJ whole genome shotgun (WGS) entry which is preliminary data.</text>
</comment>